<evidence type="ECO:0000313" key="1">
    <source>
        <dbReference type="EMBL" id="MFH6770530.1"/>
    </source>
</evidence>
<dbReference type="EMBL" id="JBAWKB010000001">
    <property type="protein sequence ID" value="MFH6770530.1"/>
    <property type="molecule type" value="Genomic_DNA"/>
</dbReference>
<sequence>MKNLTEYELRDISGGTDITAFYAGKQFAEDVYNAAGEVVHEIGDFFRGIWDGFK</sequence>
<organism evidence="1 2">
    <name type="scientific">Gaetbulibacter aestuarii</name>
    <dbReference type="NCBI Taxonomy" id="1502358"/>
    <lineage>
        <taxon>Bacteria</taxon>
        <taxon>Pseudomonadati</taxon>
        <taxon>Bacteroidota</taxon>
        <taxon>Flavobacteriia</taxon>
        <taxon>Flavobacteriales</taxon>
        <taxon>Flavobacteriaceae</taxon>
        <taxon>Gaetbulibacter</taxon>
    </lineage>
</organism>
<dbReference type="RefSeq" id="WP_344738807.1">
    <property type="nucleotide sequence ID" value="NZ_BAABAY010000001.1"/>
</dbReference>
<proteinExistence type="predicted"/>
<evidence type="ECO:0008006" key="3">
    <source>
        <dbReference type="Google" id="ProtNLM"/>
    </source>
</evidence>
<keyword evidence="2" id="KW-1185">Reference proteome</keyword>
<accession>A0ABW7MUM8</accession>
<evidence type="ECO:0000313" key="2">
    <source>
        <dbReference type="Proteomes" id="UP001610100"/>
    </source>
</evidence>
<gene>
    <name evidence="1" type="ORF">V8G58_01190</name>
</gene>
<comment type="caution">
    <text evidence="1">The sequence shown here is derived from an EMBL/GenBank/DDBJ whole genome shotgun (WGS) entry which is preliminary data.</text>
</comment>
<reference evidence="1 2" key="1">
    <citation type="submission" date="2024-02" db="EMBL/GenBank/DDBJ databases">
        <title>A Gaetbulibacter species isolated from tidal flats and genomic insights of their niches.</title>
        <authorList>
            <person name="Ye Y."/>
        </authorList>
    </citation>
    <scope>NUCLEOTIDE SEQUENCE [LARGE SCALE GENOMIC DNA]</scope>
    <source>
        <strain evidence="1 2">KYW382</strain>
    </source>
</reference>
<name>A0ABW7MUM8_9FLAO</name>
<protein>
    <recommendedName>
        <fullName evidence="3">Bacteriocin</fullName>
    </recommendedName>
</protein>
<dbReference type="Proteomes" id="UP001610100">
    <property type="component" value="Unassembled WGS sequence"/>
</dbReference>